<comment type="caution">
    <text evidence="5">The sequence shown here is derived from an EMBL/GenBank/DDBJ whole genome shotgun (WGS) entry which is preliminary data.</text>
</comment>
<dbReference type="AlphaFoldDB" id="A0A6N7Z148"/>
<dbReference type="Proteomes" id="UP000440096">
    <property type="component" value="Unassembled WGS sequence"/>
</dbReference>
<evidence type="ECO:0000259" key="4">
    <source>
        <dbReference type="PROSITE" id="PS50043"/>
    </source>
</evidence>
<dbReference type="Pfam" id="PF00196">
    <property type="entry name" value="GerE"/>
    <property type="match status" value="1"/>
</dbReference>
<keyword evidence="6" id="KW-1185">Reference proteome</keyword>
<dbReference type="SMART" id="SM00421">
    <property type="entry name" value="HTH_LUXR"/>
    <property type="match status" value="1"/>
</dbReference>
<dbReference type="Gene3D" id="1.10.10.10">
    <property type="entry name" value="Winged helix-like DNA-binding domain superfamily/Winged helix DNA-binding domain"/>
    <property type="match status" value="1"/>
</dbReference>
<evidence type="ECO:0000313" key="5">
    <source>
        <dbReference type="EMBL" id="MTD53350.1"/>
    </source>
</evidence>
<dbReference type="GO" id="GO:0003677">
    <property type="term" value="F:DNA binding"/>
    <property type="evidence" value="ECO:0007669"/>
    <property type="project" value="UniProtKB-KW"/>
</dbReference>
<dbReference type="PANTHER" id="PTHR44688:SF16">
    <property type="entry name" value="DNA-BINDING TRANSCRIPTIONAL ACTIVATOR DEVR_DOSR"/>
    <property type="match status" value="1"/>
</dbReference>
<feature type="domain" description="HTH luxR-type" evidence="4">
    <location>
        <begin position="200"/>
        <end position="265"/>
    </location>
</feature>
<evidence type="ECO:0000313" key="6">
    <source>
        <dbReference type="Proteomes" id="UP000440096"/>
    </source>
</evidence>
<dbReference type="InterPro" id="IPR036388">
    <property type="entry name" value="WH-like_DNA-bd_sf"/>
</dbReference>
<reference evidence="5 6" key="1">
    <citation type="submission" date="2019-11" db="EMBL/GenBank/DDBJ databases">
        <title>Draft genome of Amycolatopsis RM579.</title>
        <authorList>
            <person name="Duangmal K."/>
            <person name="Mingma R."/>
        </authorList>
    </citation>
    <scope>NUCLEOTIDE SEQUENCE [LARGE SCALE GENOMIC DNA]</scope>
    <source>
        <strain evidence="5 6">RM579</strain>
    </source>
</reference>
<dbReference type="PROSITE" id="PS50043">
    <property type="entry name" value="HTH_LUXR_2"/>
    <property type="match status" value="1"/>
</dbReference>
<dbReference type="SUPFAM" id="SSF46894">
    <property type="entry name" value="C-terminal effector domain of the bipartite response regulators"/>
    <property type="match status" value="1"/>
</dbReference>
<proteinExistence type="predicted"/>
<dbReference type="CDD" id="cd06170">
    <property type="entry name" value="LuxR_C_like"/>
    <property type="match status" value="1"/>
</dbReference>
<keyword evidence="2" id="KW-0238">DNA-binding</keyword>
<dbReference type="InterPro" id="IPR016032">
    <property type="entry name" value="Sig_transdc_resp-reg_C-effctor"/>
</dbReference>
<sequence length="273" mass="29693">MWLLARRGAGRSAAQHHLVPAEGPIDLRIPLGPLPENAVVALAEDLLRAPLQPSCRELVARAEGDPALVTALLEGLRADGLIERRDGAVGPVADRLPRRLLEVVEDRLRLLPTQDRHRIAVAAVLGRGFAPGLLAGRLESSPVALLPTLETAVSLNILRSRGGIVEFSSELFWRAARELIPPAALITLGVAGQAEPEPAELPVPHQLTSIEREIVELVSEGLTNQQIGRRLSRSPHTVNYHIRKLFRKLRVESRAALAAWAQVHTGRAPSVFR</sequence>
<dbReference type="EMBL" id="WMBA01000005">
    <property type="protein sequence ID" value="MTD53350.1"/>
    <property type="molecule type" value="Genomic_DNA"/>
</dbReference>
<protein>
    <submittedName>
        <fullName evidence="5">Helix-turn-helix domain-containing protein</fullName>
    </submittedName>
</protein>
<dbReference type="PANTHER" id="PTHR44688">
    <property type="entry name" value="DNA-BINDING TRANSCRIPTIONAL ACTIVATOR DEVR_DOSR"/>
    <property type="match status" value="1"/>
</dbReference>
<gene>
    <name evidence="5" type="ORF">GKO32_05050</name>
</gene>
<dbReference type="OrthoDB" id="3176919at2"/>
<name>A0A6N7Z148_9PSEU</name>
<keyword evidence="3" id="KW-0804">Transcription</keyword>
<evidence type="ECO:0000256" key="3">
    <source>
        <dbReference type="ARBA" id="ARBA00023163"/>
    </source>
</evidence>
<evidence type="ECO:0000256" key="1">
    <source>
        <dbReference type="ARBA" id="ARBA00023015"/>
    </source>
</evidence>
<dbReference type="GO" id="GO:0006355">
    <property type="term" value="P:regulation of DNA-templated transcription"/>
    <property type="evidence" value="ECO:0007669"/>
    <property type="project" value="InterPro"/>
</dbReference>
<dbReference type="PRINTS" id="PR00038">
    <property type="entry name" value="HTHLUXR"/>
</dbReference>
<dbReference type="InterPro" id="IPR000792">
    <property type="entry name" value="Tscrpt_reg_LuxR_C"/>
</dbReference>
<keyword evidence="1" id="KW-0805">Transcription regulation</keyword>
<accession>A0A6N7Z148</accession>
<organism evidence="5 6">
    <name type="scientific">Amycolatopsis pithecellobii</name>
    <dbReference type="NCBI Taxonomy" id="664692"/>
    <lineage>
        <taxon>Bacteria</taxon>
        <taxon>Bacillati</taxon>
        <taxon>Actinomycetota</taxon>
        <taxon>Actinomycetes</taxon>
        <taxon>Pseudonocardiales</taxon>
        <taxon>Pseudonocardiaceae</taxon>
        <taxon>Amycolatopsis</taxon>
    </lineage>
</organism>
<evidence type="ECO:0000256" key="2">
    <source>
        <dbReference type="ARBA" id="ARBA00023125"/>
    </source>
</evidence>